<proteinExistence type="predicted"/>
<feature type="region of interest" description="Disordered" evidence="1">
    <location>
        <begin position="254"/>
        <end position="308"/>
    </location>
</feature>
<protein>
    <recommendedName>
        <fullName evidence="2">Protein ENHANCED DISEASE RESISTANCE 2 C-terminal domain-containing protein</fullName>
    </recommendedName>
</protein>
<name>A0A7S1A005_NOCSC</name>
<accession>A0A7S1A005</accession>
<dbReference type="EMBL" id="HBFQ01018088">
    <property type="protein sequence ID" value="CAD8838304.1"/>
    <property type="molecule type" value="Transcribed_RNA"/>
</dbReference>
<dbReference type="InterPro" id="IPR045096">
    <property type="entry name" value="EDR2-like"/>
</dbReference>
<feature type="compositionally biased region" description="Polar residues" evidence="1">
    <location>
        <begin position="259"/>
        <end position="273"/>
    </location>
</feature>
<evidence type="ECO:0000313" key="3">
    <source>
        <dbReference type="EMBL" id="CAD8838304.1"/>
    </source>
</evidence>
<gene>
    <name evidence="3" type="ORF">NSCI0253_LOCUS12652</name>
</gene>
<reference evidence="3" key="1">
    <citation type="submission" date="2021-01" db="EMBL/GenBank/DDBJ databases">
        <authorList>
            <person name="Corre E."/>
            <person name="Pelletier E."/>
            <person name="Niang G."/>
            <person name="Scheremetjew M."/>
            <person name="Finn R."/>
            <person name="Kale V."/>
            <person name="Holt S."/>
            <person name="Cochrane G."/>
            <person name="Meng A."/>
            <person name="Brown T."/>
            <person name="Cohen L."/>
        </authorList>
    </citation>
    <scope>NUCLEOTIDE SEQUENCE</scope>
</reference>
<organism evidence="3">
    <name type="scientific">Noctiluca scintillans</name>
    <name type="common">Sea sparkle</name>
    <name type="synonym">Red tide dinoflagellate</name>
    <dbReference type="NCBI Taxonomy" id="2966"/>
    <lineage>
        <taxon>Eukaryota</taxon>
        <taxon>Sar</taxon>
        <taxon>Alveolata</taxon>
        <taxon>Dinophyceae</taxon>
        <taxon>Noctilucales</taxon>
        <taxon>Noctilucaceae</taxon>
        <taxon>Noctiluca</taxon>
    </lineage>
</organism>
<feature type="domain" description="Protein ENHANCED DISEASE RESISTANCE 2 C-terminal" evidence="2">
    <location>
        <begin position="358"/>
        <end position="568"/>
    </location>
</feature>
<dbReference type="Pfam" id="PF07059">
    <property type="entry name" value="EDR2_C"/>
    <property type="match status" value="1"/>
</dbReference>
<dbReference type="AlphaFoldDB" id="A0A7S1A005"/>
<feature type="compositionally biased region" description="Acidic residues" evidence="1">
    <location>
        <begin position="291"/>
        <end position="301"/>
    </location>
</feature>
<sequence length="579" mass="65077">MQSGQTALRLHIWLPFICWKTKVRGVPKELEAFNTKGSSSVLASDPRGFQDLSEQEVPTRRRLKFVSRWAKLQLNKLARKRRQREKSSRPEIHAHLPVPERQRHIINYFLATACPCVMQAQAIVDACGEVPNIKVEQKVPLGEFRTVTVQHVKTVVNFVSSQWVADAIRRVNEYSARQWKHGDCRDRDDLQCWHEVSLPTMSRLEGLMLSIDVAKKSKVFSLQHFRGNRTSGKGQLVRVISAWCSEFLTKEPSVRETSEGMTDLNTQISWSQRASEEETSSSSATEMPPEGAEDELSELSDEEHQASDSGFVRTHLVARTISFMSDVVDVVTETVHKELHHGVHTKWEFKRGKGPHTWSDVDATAVPVRGPAYFSSGGKGPSLAALCETVCVDLIKVQSEIKHMSQQPGGVVQLLRKDGEERFLFVLNWRLPPVQVVCVFALPREAPDADAEHALALFERFKNMEDAERNKRFKVIPSVREGPWLVKRSLGRPTIMGKALAIDYFHQPGSHFEVSIDVFSSSTARSIVGMVQSAASKVVLEVSTLFECQDAAELPERIFGGFCLNRCDLSKCRGPLAPT</sequence>
<evidence type="ECO:0000256" key="1">
    <source>
        <dbReference type="SAM" id="MobiDB-lite"/>
    </source>
</evidence>
<dbReference type="PANTHER" id="PTHR12136:SF41">
    <property type="entry name" value="PLECKSTRIN HOMOLOGY (PH) AND LIPID-BINDING START DOMAINS-CONTAINING PROTEIN"/>
    <property type="match status" value="1"/>
</dbReference>
<dbReference type="PANTHER" id="PTHR12136">
    <property type="entry name" value="ENHANCED DISEASE RESISTANCE-RELATED"/>
    <property type="match status" value="1"/>
</dbReference>
<evidence type="ECO:0000259" key="2">
    <source>
        <dbReference type="Pfam" id="PF07059"/>
    </source>
</evidence>
<dbReference type="InterPro" id="IPR009769">
    <property type="entry name" value="EDR2_C"/>
</dbReference>